<evidence type="ECO:0000313" key="1">
    <source>
        <dbReference type="EMBL" id="MBS4102327.1"/>
    </source>
</evidence>
<dbReference type="EMBL" id="JAGXOE010000032">
    <property type="protein sequence ID" value="MBS4102327.1"/>
    <property type="molecule type" value="Genomic_DNA"/>
</dbReference>
<keyword evidence="4" id="KW-1185">Reference proteome</keyword>
<dbReference type="EMBL" id="LR131273">
    <property type="protein sequence ID" value="VDR41333.1"/>
    <property type="molecule type" value="Genomic_DNA"/>
</dbReference>
<sequence>MIFELDPDAWEQQARTVEALADALPAPQPLPLPHDRYARALGAVPEHSDDAAREWHAAAVAELRALAARIRENARCAAGTDRAAAERIEAVR</sequence>
<dbReference type="Proteomes" id="UP000676853">
    <property type="component" value="Unassembled WGS sequence"/>
</dbReference>
<reference evidence="2 3" key="1">
    <citation type="submission" date="2018-12" db="EMBL/GenBank/DDBJ databases">
        <authorList>
            <consortium name="Pathogen Informatics"/>
        </authorList>
    </citation>
    <scope>NUCLEOTIDE SEQUENCE [LARGE SCALE GENOMIC DNA]</scope>
    <source>
        <strain evidence="2 3">NCTC10741</strain>
    </source>
</reference>
<dbReference type="Proteomes" id="UP000271626">
    <property type="component" value="Chromosome"/>
</dbReference>
<accession>A0A3P8MF24</accession>
<reference evidence="1 4" key="2">
    <citation type="submission" date="2021-04" db="EMBL/GenBank/DDBJ databases">
        <title>Whole genome sequence analysis of a thiophenic sulfur metabolizing bacteria.</title>
        <authorList>
            <person name="Akhtar N."/>
            <person name="Akram J."/>
            <person name="Aslam A."/>
        </authorList>
    </citation>
    <scope>NUCLEOTIDE SEQUENCE [LARGE SCALE GENOMIC DNA]</scope>
    <source>
        <strain evidence="1 4">3OW</strain>
    </source>
</reference>
<proteinExistence type="predicted"/>
<gene>
    <name evidence="1" type="ORF">KFZ73_13910</name>
    <name evidence="2" type="ORF">NCTC10741_04504</name>
</gene>
<organism evidence="2 3">
    <name type="scientific">Tsukamurella paurometabola</name>
    <name type="common">Corynebacterium paurometabolum</name>
    <dbReference type="NCBI Taxonomy" id="2061"/>
    <lineage>
        <taxon>Bacteria</taxon>
        <taxon>Bacillati</taxon>
        <taxon>Actinomycetota</taxon>
        <taxon>Actinomycetes</taxon>
        <taxon>Mycobacteriales</taxon>
        <taxon>Tsukamurellaceae</taxon>
        <taxon>Tsukamurella</taxon>
    </lineage>
</organism>
<dbReference type="AlphaFoldDB" id="A0A3P8MF24"/>
<name>A0A3P8MF24_TSUPA</name>
<dbReference type="RefSeq" id="WP_126198443.1">
    <property type="nucleotide sequence ID" value="NZ_CP085954.1"/>
</dbReference>
<protein>
    <submittedName>
        <fullName evidence="2">Uncharacterized protein</fullName>
    </submittedName>
</protein>
<evidence type="ECO:0000313" key="3">
    <source>
        <dbReference type="Proteomes" id="UP000271626"/>
    </source>
</evidence>
<evidence type="ECO:0000313" key="2">
    <source>
        <dbReference type="EMBL" id="VDR41333.1"/>
    </source>
</evidence>
<evidence type="ECO:0000313" key="4">
    <source>
        <dbReference type="Proteomes" id="UP000676853"/>
    </source>
</evidence>